<keyword evidence="3" id="KW-1185">Reference proteome</keyword>
<sequence length="477" mass="56209">MIKYSPFSKDLFDLDENELKKLIDNSISEGWYIEFKSDFPKKTEKFDNLKISKSISAFANTKGGWLFYGVDSNDKNIATDLCGIDISQYKNLTDQISQIIAENIYPKPIFHFKTVKLKNGKYVFIILIEESPTPPYINSQGIIYQRENNQSNPIKDRYIIEKLQEKTEEYQKSIERFSCINNFGETKGQSESDQSYLELYLFPKPFNDYKFDEFYTSDFFKNVANRFYQGVEFTFGKDDDKTSINLGLNFNSIYSSQDSLIIRPLNKNNHIYKSTTAELFRNGGLKFFIPIREFNLKNIPDYYIDSKVIKYLQDNFYPNEMEEYFDDWPEISIKSEITGRRIETDFSDYIKMIDGVDLIFTILIITTTYENILRDNNYEIKNPIGFRAKLTSTWRKFVFFDDDDYLEKIKLYNVPIAPKETVEIPTFVNGNHYEIDIEKGDSFFYIAKIVLEGIGLPDSSDIKFNEIMLKIRDRFRK</sequence>
<dbReference type="RefSeq" id="WP_194097079.1">
    <property type="nucleotide sequence ID" value="NZ_JADFTZ010000006.1"/>
</dbReference>
<keyword evidence="2" id="KW-0547">Nucleotide-binding</keyword>
<evidence type="ECO:0000313" key="3">
    <source>
        <dbReference type="Proteomes" id="UP000656274"/>
    </source>
</evidence>
<dbReference type="Proteomes" id="UP000656274">
    <property type="component" value="Unassembled WGS sequence"/>
</dbReference>
<evidence type="ECO:0000259" key="1">
    <source>
        <dbReference type="Pfam" id="PF04326"/>
    </source>
</evidence>
<dbReference type="GO" id="GO:0005524">
    <property type="term" value="F:ATP binding"/>
    <property type="evidence" value="ECO:0007669"/>
    <property type="project" value="UniProtKB-KW"/>
</dbReference>
<protein>
    <submittedName>
        <fullName evidence="2">ATP-binding protein</fullName>
    </submittedName>
</protein>
<keyword evidence="2" id="KW-0067">ATP-binding</keyword>
<reference evidence="2 3" key="1">
    <citation type="submission" date="2020-10" db="EMBL/GenBank/DDBJ databases">
        <title>The genome sequence of Flavobacterium aquaticum 1Y8A.</title>
        <authorList>
            <person name="Liu Y."/>
        </authorList>
    </citation>
    <scope>NUCLEOTIDE SEQUENCE [LARGE SCALE GENOMIC DNA]</scope>
    <source>
        <strain evidence="2 3">1Y8A</strain>
    </source>
</reference>
<feature type="domain" description="Schlafen AlbA-2" evidence="1">
    <location>
        <begin position="29"/>
        <end position="154"/>
    </location>
</feature>
<dbReference type="PANTHER" id="PTHR30595">
    <property type="entry name" value="GLPR-RELATED TRANSCRIPTIONAL REPRESSOR"/>
    <property type="match status" value="1"/>
</dbReference>
<dbReference type="InterPro" id="IPR007421">
    <property type="entry name" value="Schlafen_AlbA_2_dom"/>
</dbReference>
<comment type="caution">
    <text evidence="2">The sequence shown here is derived from an EMBL/GenBank/DDBJ whole genome shotgun (WGS) entry which is preliminary data.</text>
</comment>
<dbReference type="EMBL" id="JADFTZ010000006">
    <property type="protein sequence ID" value="MBE9577385.1"/>
    <property type="molecule type" value="Genomic_DNA"/>
</dbReference>
<dbReference type="Gene3D" id="3.30.950.30">
    <property type="entry name" value="Schlafen, AAA domain"/>
    <property type="match status" value="1"/>
</dbReference>
<dbReference type="InterPro" id="IPR038461">
    <property type="entry name" value="Schlafen_AlbA_2_dom_sf"/>
</dbReference>
<proteinExistence type="predicted"/>
<evidence type="ECO:0000313" key="2">
    <source>
        <dbReference type="EMBL" id="MBE9577385.1"/>
    </source>
</evidence>
<dbReference type="PANTHER" id="PTHR30595:SF6">
    <property type="entry name" value="SCHLAFEN ALBA-2 DOMAIN-CONTAINING PROTEIN"/>
    <property type="match status" value="1"/>
</dbReference>
<accession>A0ABR9WUQ0</accession>
<gene>
    <name evidence="2" type="ORF">IM755_11755</name>
</gene>
<dbReference type="Pfam" id="PF04326">
    <property type="entry name" value="SLFN_AlbA_2"/>
    <property type="match status" value="1"/>
</dbReference>
<name>A0ABR9WUQ0_9FLAO</name>
<organism evidence="2 3">
    <name type="scientific">Flavobacterium proteolyticum</name>
    <dbReference type="NCBI Taxonomy" id="2911683"/>
    <lineage>
        <taxon>Bacteria</taxon>
        <taxon>Pseudomonadati</taxon>
        <taxon>Bacteroidota</taxon>
        <taxon>Flavobacteriia</taxon>
        <taxon>Flavobacteriales</taxon>
        <taxon>Flavobacteriaceae</taxon>
        <taxon>Flavobacterium</taxon>
    </lineage>
</organism>